<evidence type="ECO:0000313" key="2">
    <source>
        <dbReference type="EMBL" id="OSP88625.1"/>
    </source>
</evidence>
<dbReference type="RefSeq" id="WP_085640059.1">
    <property type="nucleotide sequence ID" value="NZ_NDXJ01000017.1"/>
</dbReference>
<dbReference type="SUPFAM" id="SSF82771">
    <property type="entry name" value="GIY-YIG endonuclease"/>
    <property type="match status" value="1"/>
</dbReference>
<evidence type="ECO:0000313" key="3">
    <source>
        <dbReference type="Proteomes" id="UP000193588"/>
    </source>
</evidence>
<organism evidence="2 3">
    <name type="scientific">Weissella cibaria</name>
    <dbReference type="NCBI Taxonomy" id="137591"/>
    <lineage>
        <taxon>Bacteria</taxon>
        <taxon>Bacillati</taxon>
        <taxon>Bacillota</taxon>
        <taxon>Bacilli</taxon>
        <taxon>Lactobacillales</taxon>
        <taxon>Lactobacillaceae</taxon>
        <taxon>Weissella</taxon>
    </lineage>
</organism>
<protein>
    <recommendedName>
        <fullName evidence="1">GIY-YIG domain-containing protein</fullName>
    </recommendedName>
</protein>
<dbReference type="Proteomes" id="UP000193588">
    <property type="component" value="Unassembled WGS sequence"/>
</dbReference>
<dbReference type="Gene3D" id="3.40.1440.10">
    <property type="entry name" value="GIY-YIG endonuclease"/>
    <property type="match status" value="1"/>
</dbReference>
<sequence>MAEILISDLFNFDKLRASYPERRIKLRFNTSWLTTDRQGNPMRRDFYDMYANHEAVFETWILSQGNRRNRNDDITFQFIGTQPHRWLFVGAYLILEKDVLVGSDPIAEYDEIPYARAEKLTQYAPFEGRAIFDWKNSNRAWWYVRPDIVDNVPLYEILANPILDQANQFPGFENVAVDYPTLQKELTGSAWQTALGSVYGVYLITDNRTGRHYVGSATGNGGILSRWQTYVAKGYDPDEENNKEYPNRGLNELVQKHGLAYIRRHFFYSILEIFSKNEQGRKQTLVRETYWKDVMQTRRFGYNRN</sequence>
<dbReference type="InterPro" id="IPR035901">
    <property type="entry name" value="GIY-YIG_endonuc_sf"/>
</dbReference>
<accession>A0A1X4JJ30</accession>
<dbReference type="PROSITE" id="PS50164">
    <property type="entry name" value="GIY_YIG"/>
    <property type="match status" value="1"/>
</dbReference>
<feature type="domain" description="GIY-YIG" evidence="1">
    <location>
        <begin position="197"/>
        <end position="304"/>
    </location>
</feature>
<proteinExistence type="predicted"/>
<gene>
    <name evidence="2" type="ORF">B9D04_10690</name>
</gene>
<dbReference type="AlphaFoldDB" id="A0A1X4JJ30"/>
<comment type="caution">
    <text evidence="2">The sequence shown here is derived from an EMBL/GenBank/DDBJ whole genome shotgun (WGS) entry which is preliminary data.</text>
</comment>
<dbReference type="CDD" id="cd10446">
    <property type="entry name" value="GIY-YIG_unchar_1"/>
    <property type="match status" value="1"/>
</dbReference>
<dbReference type="InterPro" id="IPR000305">
    <property type="entry name" value="GIY-YIG_endonuc"/>
</dbReference>
<dbReference type="EMBL" id="NDXJ01000017">
    <property type="protein sequence ID" value="OSP88625.1"/>
    <property type="molecule type" value="Genomic_DNA"/>
</dbReference>
<name>A0A1X4JJ30_9LACO</name>
<reference evidence="2 3" key="1">
    <citation type="submission" date="2017-04" db="EMBL/GenBank/DDBJ databases">
        <title>The genome sequence of Weissella cibaria isolated from wild Drosophila.</title>
        <authorList>
            <person name="Ricks N.J."/>
            <person name="Carroll C."/>
            <person name="Walters A."/>
            <person name="Newell P.D."/>
            <person name="Chaston J.M."/>
        </authorList>
    </citation>
    <scope>NUCLEOTIDE SEQUENCE [LARGE SCALE GENOMIC DNA]</scope>
    <source>
        <strain evidence="2 3">DmW_103</strain>
    </source>
</reference>
<evidence type="ECO:0000259" key="1">
    <source>
        <dbReference type="PROSITE" id="PS50164"/>
    </source>
</evidence>